<feature type="compositionally biased region" description="Polar residues" evidence="3">
    <location>
        <begin position="108"/>
        <end position="119"/>
    </location>
</feature>
<dbReference type="STRING" id="269621.A0A238F4I2"/>
<dbReference type="SUPFAM" id="SSF56112">
    <property type="entry name" value="Protein kinase-like (PK-like)"/>
    <property type="match status" value="1"/>
</dbReference>
<evidence type="ECO:0000313" key="5">
    <source>
        <dbReference type="EMBL" id="SCV67935.1"/>
    </source>
</evidence>
<dbReference type="Gene3D" id="1.10.510.10">
    <property type="entry name" value="Transferase(Phosphotransferase) domain 1"/>
    <property type="match status" value="1"/>
</dbReference>
<feature type="compositionally biased region" description="Polar residues" evidence="3">
    <location>
        <begin position="434"/>
        <end position="469"/>
    </location>
</feature>
<feature type="domain" description="Protein kinase" evidence="4">
    <location>
        <begin position="519"/>
        <end position="863"/>
    </location>
</feature>
<dbReference type="SMART" id="SM00220">
    <property type="entry name" value="S_TKc"/>
    <property type="match status" value="1"/>
</dbReference>
<sequence length="889" mass="95235">MQERHHNRSSSNLATSFGFTPSSPLYRRSTSIKSSPQPTRNTSTSSSPTRQQLQAFALQEDEGSSISGGGGDDDDDYTDDGDEGTSLGAVGSLMISSKTQGKRKSHGPVSTSTTASTTDGLDIIGVGATLARSSSVDGQQGPSLAQYIQQKRRQASGPFRTLAPRTTSLFGMNGGFTAPMSLSAPGGLVGKEVELAGGADVEPFAGGRTRSRPASRRGTVSNLHLGSLPSSNAAFYPDSDVDSAMVMTPTTEEWRSLGGQLSLLADIRVKDEARLLALDRPKLTLSRDSLTSTSTNSTASSASSSIDVAPSYLSAPVDRARSPLGMATANGSVTPPLLSASGQSFVLDPNQPVTPPAETVKSSFGYQTSRSGFSHSGALSTSHGDRDGLMGMDTSIEDLRTRPVDDDEDDSMLLGRPRTEPLKQCSKFVPGHRPQQQSDSSISAANRPNLSRGSLSTPTGTPSIWTPSRNETDPFDATTNDSIRAKRQDVAPLDPSHSLGAIDPRCYSAVTGRRSINSFVIESEAGRGAYGTVQKAREKGPDGEPTGPTVIIKYIIKQRILADCWKKNKILGPIPVEVHVLDHLRRVPYVARTPSRRRADGGFVKPVGKPARRDSAPVSLKEGVMTGHPNICGMLDFFEDGEFYYLVMPQAGPPPSNDLFDYVDLHPNGLPPSTIHSILSQLCSALDFLHSHNIVHRDIKDENIILSSTGHVHLIDFGSAAYVKDGKKFDTFSGTLDFAAPEVLRGARYGGKEQDLWALGVLGYVLICGECPFWSPEEAMKGLEAGSRADIALQGKIEAFDREEDLNGIPTMSTTLETEDDEALSTLLPRPTMSDAVDLVKRCLETDPFDRPTANWVCDHRFLLGKDGWNGRRGWELVGDRGGGVDGVL</sequence>
<dbReference type="InterPro" id="IPR008271">
    <property type="entry name" value="Ser/Thr_kinase_AS"/>
</dbReference>
<dbReference type="GO" id="GO:0035556">
    <property type="term" value="P:intracellular signal transduction"/>
    <property type="evidence" value="ECO:0007669"/>
    <property type="project" value="TreeGrafter"/>
</dbReference>
<dbReference type="GO" id="GO:0004674">
    <property type="term" value="F:protein serine/threonine kinase activity"/>
    <property type="evidence" value="ECO:0007669"/>
    <property type="project" value="TreeGrafter"/>
</dbReference>
<organism evidence="5 6">
    <name type="scientific">Microbotryum intermedium</name>
    <dbReference type="NCBI Taxonomy" id="269621"/>
    <lineage>
        <taxon>Eukaryota</taxon>
        <taxon>Fungi</taxon>
        <taxon>Dikarya</taxon>
        <taxon>Basidiomycota</taxon>
        <taxon>Pucciniomycotina</taxon>
        <taxon>Microbotryomycetes</taxon>
        <taxon>Microbotryales</taxon>
        <taxon>Microbotryaceae</taxon>
        <taxon>Microbotryum</taxon>
    </lineage>
</organism>
<evidence type="ECO:0000259" key="4">
    <source>
        <dbReference type="PROSITE" id="PS50011"/>
    </source>
</evidence>
<dbReference type="AlphaFoldDB" id="A0A238F4I2"/>
<gene>
    <name evidence="5" type="ORF">BQ2448_56</name>
</gene>
<name>A0A238F4I2_9BASI</name>
<dbReference type="GO" id="GO:0005524">
    <property type="term" value="F:ATP binding"/>
    <property type="evidence" value="ECO:0007669"/>
    <property type="project" value="UniProtKB-KW"/>
</dbReference>
<feature type="compositionally biased region" description="Low complexity" evidence="3">
    <location>
        <begin position="34"/>
        <end position="52"/>
    </location>
</feature>
<feature type="compositionally biased region" description="Polar residues" evidence="3">
    <location>
        <begin position="9"/>
        <end position="33"/>
    </location>
</feature>
<dbReference type="InterPro" id="IPR000719">
    <property type="entry name" value="Prot_kinase_dom"/>
</dbReference>
<dbReference type="EMBL" id="FMSP01000003">
    <property type="protein sequence ID" value="SCV67935.1"/>
    <property type="molecule type" value="Genomic_DNA"/>
</dbReference>
<feature type="region of interest" description="Disordered" evidence="3">
    <location>
        <begin position="1"/>
        <end position="119"/>
    </location>
</feature>
<protein>
    <submittedName>
        <fullName evidence="5">BQ2448_56 protein</fullName>
    </submittedName>
</protein>
<dbReference type="OrthoDB" id="10252171at2759"/>
<dbReference type="Gene3D" id="3.30.200.20">
    <property type="entry name" value="Phosphorylase Kinase, domain 1"/>
    <property type="match status" value="1"/>
</dbReference>
<dbReference type="GO" id="GO:0005634">
    <property type="term" value="C:nucleus"/>
    <property type="evidence" value="ECO:0007669"/>
    <property type="project" value="TreeGrafter"/>
</dbReference>
<keyword evidence="1" id="KW-0547">Nucleotide-binding</keyword>
<feature type="compositionally biased region" description="Low complexity" evidence="3">
    <location>
        <begin position="288"/>
        <end position="305"/>
    </location>
</feature>
<keyword evidence="6" id="KW-1185">Reference proteome</keyword>
<dbReference type="GO" id="GO:0005829">
    <property type="term" value="C:cytosol"/>
    <property type="evidence" value="ECO:0007669"/>
    <property type="project" value="TreeGrafter"/>
</dbReference>
<feature type="compositionally biased region" description="Acidic residues" evidence="3">
    <location>
        <begin position="71"/>
        <end position="83"/>
    </location>
</feature>
<dbReference type="Proteomes" id="UP000198372">
    <property type="component" value="Unassembled WGS sequence"/>
</dbReference>
<feature type="compositionally biased region" description="Polar residues" evidence="3">
    <location>
        <begin position="360"/>
        <end position="382"/>
    </location>
</feature>
<evidence type="ECO:0000256" key="2">
    <source>
        <dbReference type="ARBA" id="ARBA00022840"/>
    </source>
</evidence>
<evidence type="ECO:0000256" key="1">
    <source>
        <dbReference type="ARBA" id="ARBA00022741"/>
    </source>
</evidence>
<evidence type="ECO:0000256" key="3">
    <source>
        <dbReference type="SAM" id="MobiDB-lite"/>
    </source>
</evidence>
<evidence type="ECO:0000313" key="6">
    <source>
        <dbReference type="Proteomes" id="UP000198372"/>
    </source>
</evidence>
<feature type="region of interest" description="Disordered" evidence="3">
    <location>
        <begin position="288"/>
        <end position="307"/>
    </location>
</feature>
<dbReference type="GO" id="GO:0045719">
    <property type="term" value="P:negative regulation of glycogen biosynthetic process"/>
    <property type="evidence" value="ECO:0007669"/>
    <property type="project" value="TreeGrafter"/>
</dbReference>
<dbReference type="PROSITE" id="PS00108">
    <property type="entry name" value="PROTEIN_KINASE_ST"/>
    <property type="match status" value="1"/>
</dbReference>
<reference evidence="6" key="1">
    <citation type="submission" date="2016-09" db="EMBL/GenBank/DDBJ databases">
        <authorList>
            <person name="Jeantristanb JTB J.-T."/>
            <person name="Ricardo R."/>
        </authorList>
    </citation>
    <scope>NUCLEOTIDE SEQUENCE [LARGE SCALE GENOMIC DNA]</scope>
</reference>
<proteinExistence type="predicted"/>
<dbReference type="Pfam" id="PF00069">
    <property type="entry name" value="Pkinase"/>
    <property type="match status" value="1"/>
</dbReference>
<keyword evidence="2" id="KW-0067">ATP-binding</keyword>
<dbReference type="PANTHER" id="PTHR24346:SF51">
    <property type="entry name" value="PAS DOMAIN-CONTAINING SERINE_THREONINE-PROTEIN KINASE"/>
    <property type="match status" value="1"/>
</dbReference>
<dbReference type="InterPro" id="IPR011009">
    <property type="entry name" value="Kinase-like_dom_sf"/>
</dbReference>
<accession>A0A238F4I2</accession>
<feature type="region of interest" description="Disordered" evidence="3">
    <location>
        <begin position="342"/>
        <end position="497"/>
    </location>
</feature>
<dbReference type="PANTHER" id="PTHR24346">
    <property type="entry name" value="MAP/MICROTUBULE AFFINITY-REGULATING KINASE"/>
    <property type="match status" value="1"/>
</dbReference>
<dbReference type="PROSITE" id="PS50011">
    <property type="entry name" value="PROTEIN_KINASE_DOM"/>
    <property type="match status" value="1"/>
</dbReference>